<keyword evidence="1" id="KW-1133">Transmembrane helix</keyword>
<dbReference type="AlphaFoldDB" id="A0A2S2QP07"/>
<sequence length="223" mass="25854">MLPDILCKPLIMVFGLLYPGYMSYKVLKTKRSTNYGIWLMYWITFAMFTSAETITDIFIGPWCPFYNELKLLFLYMTYPTSDSSLTYVYKNIISPFLKKHEKDIDSQINNFKRGGLQTLMATGKKFTNILLNFVIKGFQLYGMQVVTLQNINTMVENSEPDGEINWEEVINDSEDDISSSESLVREGSPTYSFSDMYNSNETNDNKVTYDPPASNTRRRRKKP</sequence>
<dbReference type="Proteomes" id="UP000694846">
    <property type="component" value="Unplaced"/>
</dbReference>
<keyword evidence="1" id="KW-0472">Membrane</keyword>
<accession>A0A2S2QP07</accession>
<feature type="compositionally biased region" description="Polar residues" evidence="2">
    <location>
        <begin position="189"/>
        <end position="206"/>
    </location>
</feature>
<evidence type="ECO:0000313" key="3">
    <source>
        <dbReference type="EMBL" id="MBY79465.1"/>
    </source>
</evidence>
<dbReference type="EMBL" id="GGMS01010262">
    <property type="protein sequence ID" value="MBY79465.1"/>
    <property type="molecule type" value="Transcribed_RNA"/>
</dbReference>
<reference evidence="3" key="1">
    <citation type="submission" date="2018-04" db="EMBL/GenBank/DDBJ databases">
        <title>Transcriptome assembly of Sipha flava.</title>
        <authorList>
            <person name="Scully E.D."/>
            <person name="Geib S.M."/>
            <person name="Palmer N.A."/>
            <person name="Koch K."/>
            <person name="Bradshaw J."/>
            <person name="Heng-Moss T."/>
            <person name="Sarath G."/>
        </authorList>
    </citation>
    <scope>NUCLEOTIDE SEQUENCE</scope>
</reference>
<feature type="transmembrane region" description="Helical" evidence="1">
    <location>
        <begin position="6"/>
        <end position="27"/>
    </location>
</feature>
<evidence type="ECO:0000313" key="5">
    <source>
        <dbReference type="RefSeq" id="XP_025424323.1"/>
    </source>
</evidence>
<comment type="subcellular location">
    <subcellularLocation>
        <location evidence="1">Membrane</location>
        <topology evidence="1">Multi-pass membrane protein</topology>
    </subcellularLocation>
</comment>
<dbReference type="InterPro" id="IPR004345">
    <property type="entry name" value="TB2_DP1_HVA22"/>
</dbReference>
<dbReference type="GO" id="GO:0016020">
    <property type="term" value="C:membrane"/>
    <property type="evidence" value="ECO:0007669"/>
    <property type="project" value="UniProtKB-SubCell"/>
</dbReference>
<evidence type="ECO:0000256" key="1">
    <source>
        <dbReference type="RuleBase" id="RU362006"/>
    </source>
</evidence>
<proteinExistence type="inferred from homology"/>
<gene>
    <name evidence="3" type="primary">REEP4</name>
    <name evidence="5" type="synonym">LOC112693450</name>
    <name evidence="3" type="ORF">g.13581</name>
</gene>
<keyword evidence="1" id="KW-0812">Transmembrane</keyword>
<reference evidence="5" key="2">
    <citation type="submission" date="2025-04" db="UniProtKB">
        <authorList>
            <consortium name="RefSeq"/>
        </authorList>
    </citation>
    <scope>IDENTIFICATION</scope>
    <source>
        <tissue evidence="5">Whole body</tissue>
    </source>
</reference>
<evidence type="ECO:0000313" key="4">
    <source>
        <dbReference type="Proteomes" id="UP000694846"/>
    </source>
</evidence>
<comment type="similarity">
    <text evidence="1">Belongs to the DP1 family.</text>
</comment>
<dbReference type="GO" id="GO:0071786">
    <property type="term" value="P:endoplasmic reticulum tubular network organization"/>
    <property type="evidence" value="ECO:0007669"/>
    <property type="project" value="TreeGrafter"/>
</dbReference>
<dbReference type="PANTHER" id="PTHR12300:SF117">
    <property type="entry name" value="LP05237P-RELATED"/>
    <property type="match status" value="1"/>
</dbReference>
<name>A0A2S2QP07_9HEMI</name>
<keyword evidence="4" id="KW-1185">Reference proteome</keyword>
<protein>
    <recommendedName>
        <fullName evidence="1">Receptor expression-enhancing protein</fullName>
    </recommendedName>
</protein>
<feature type="transmembrane region" description="Helical" evidence="1">
    <location>
        <begin position="39"/>
        <end position="59"/>
    </location>
</feature>
<dbReference type="GO" id="GO:0071782">
    <property type="term" value="C:endoplasmic reticulum tubular network"/>
    <property type="evidence" value="ECO:0007669"/>
    <property type="project" value="TreeGrafter"/>
</dbReference>
<organism evidence="3">
    <name type="scientific">Sipha flava</name>
    <name type="common">yellow sugarcane aphid</name>
    <dbReference type="NCBI Taxonomy" id="143950"/>
    <lineage>
        <taxon>Eukaryota</taxon>
        <taxon>Metazoa</taxon>
        <taxon>Ecdysozoa</taxon>
        <taxon>Arthropoda</taxon>
        <taxon>Hexapoda</taxon>
        <taxon>Insecta</taxon>
        <taxon>Pterygota</taxon>
        <taxon>Neoptera</taxon>
        <taxon>Paraneoptera</taxon>
        <taxon>Hemiptera</taxon>
        <taxon>Sternorrhyncha</taxon>
        <taxon>Aphidomorpha</taxon>
        <taxon>Aphidoidea</taxon>
        <taxon>Aphididae</taxon>
        <taxon>Sipha</taxon>
    </lineage>
</organism>
<dbReference type="Pfam" id="PF03134">
    <property type="entry name" value="TB2_DP1_HVA22"/>
    <property type="match status" value="1"/>
</dbReference>
<evidence type="ECO:0000256" key="2">
    <source>
        <dbReference type="SAM" id="MobiDB-lite"/>
    </source>
</evidence>
<dbReference type="PANTHER" id="PTHR12300">
    <property type="entry name" value="HVA22-LIKE PROTEINS"/>
    <property type="match status" value="1"/>
</dbReference>
<dbReference type="OrthoDB" id="10009287at2759"/>
<feature type="region of interest" description="Disordered" evidence="2">
    <location>
        <begin position="174"/>
        <end position="223"/>
    </location>
</feature>
<keyword evidence="3" id="KW-0675">Receptor</keyword>
<dbReference type="RefSeq" id="XP_025424323.1">
    <property type="nucleotide sequence ID" value="XM_025568538.1"/>
</dbReference>